<dbReference type="Gene3D" id="3.40.50.11500">
    <property type="match status" value="1"/>
</dbReference>
<reference evidence="2" key="1">
    <citation type="submission" date="2021-02" db="EMBL/GenBank/DDBJ databases">
        <title>First Annotated Genome of the Yellow-green Alga Tribonema minus.</title>
        <authorList>
            <person name="Mahan K.M."/>
        </authorList>
    </citation>
    <scope>NUCLEOTIDE SEQUENCE</scope>
    <source>
        <strain evidence="2">UTEX B ZZ1240</strain>
    </source>
</reference>
<feature type="domain" description="UDENN" evidence="1">
    <location>
        <begin position="1"/>
        <end position="88"/>
    </location>
</feature>
<dbReference type="Proteomes" id="UP000664859">
    <property type="component" value="Unassembled WGS sequence"/>
</dbReference>
<dbReference type="InterPro" id="IPR001194">
    <property type="entry name" value="cDENN_dom"/>
</dbReference>
<dbReference type="GO" id="GO:0032483">
    <property type="term" value="P:regulation of Rab protein signal transduction"/>
    <property type="evidence" value="ECO:0007669"/>
    <property type="project" value="TreeGrafter"/>
</dbReference>
<dbReference type="PANTHER" id="PTHR12296:SF21">
    <property type="entry name" value="DENN DOMAIN-CONTAINING PROTEIN 3"/>
    <property type="match status" value="1"/>
</dbReference>
<dbReference type="OrthoDB" id="6019893at2759"/>
<evidence type="ECO:0000313" key="2">
    <source>
        <dbReference type="EMBL" id="KAG5186619.1"/>
    </source>
</evidence>
<feature type="non-terminal residue" evidence="2">
    <location>
        <position position="1"/>
    </location>
</feature>
<feature type="non-terminal residue" evidence="2">
    <location>
        <position position="88"/>
    </location>
</feature>
<evidence type="ECO:0000313" key="3">
    <source>
        <dbReference type="Proteomes" id="UP000664859"/>
    </source>
</evidence>
<name>A0A835ZAJ8_9STRA</name>
<organism evidence="2 3">
    <name type="scientific">Tribonema minus</name>
    <dbReference type="NCBI Taxonomy" id="303371"/>
    <lineage>
        <taxon>Eukaryota</taxon>
        <taxon>Sar</taxon>
        <taxon>Stramenopiles</taxon>
        <taxon>Ochrophyta</taxon>
        <taxon>PX clade</taxon>
        <taxon>Xanthophyceae</taxon>
        <taxon>Tribonematales</taxon>
        <taxon>Tribonemataceae</taxon>
        <taxon>Tribonema</taxon>
    </lineage>
</organism>
<dbReference type="PROSITE" id="PS50211">
    <property type="entry name" value="DENN"/>
    <property type="match status" value="1"/>
</dbReference>
<accession>A0A835ZAJ8</accession>
<dbReference type="InterPro" id="IPR051696">
    <property type="entry name" value="DENN_Domain_GEFs"/>
</dbReference>
<gene>
    <name evidence="2" type="ORF">JKP88DRAFT_309414</name>
</gene>
<dbReference type="EMBL" id="JAFCMP010000109">
    <property type="protein sequence ID" value="KAG5186619.1"/>
    <property type="molecule type" value="Genomic_DNA"/>
</dbReference>
<protein>
    <submittedName>
        <fullName evidence="2">DENN domain-containing protein</fullName>
    </submittedName>
</protein>
<comment type="caution">
    <text evidence="2">The sequence shown here is derived from an EMBL/GenBank/DDBJ whole genome shotgun (WGS) entry which is preliminary data.</text>
</comment>
<dbReference type="InterPro" id="IPR037516">
    <property type="entry name" value="Tripartite_DENN"/>
</dbReference>
<sequence>VDFGAPFRCLSVPRALAAFGLVLQEAKVLFISSRAELLTQVMEALRSLIFPLEWQSVYVPRLPRALSGCLECPGGFMIGMHLTQARHG</sequence>
<keyword evidence="3" id="KW-1185">Reference proteome</keyword>
<evidence type="ECO:0000259" key="1">
    <source>
        <dbReference type="PROSITE" id="PS50211"/>
    </source>
</evidence>
<dbReference type="PANTHER" id="PTHR12296">
    <property type="entry name" value="DENN DOMAIN-CONTAINING PROTEIN 4"/>
    <property type="match status" value="1"/>
</dbReference>
<dbReference type="GO" id="GO:0031410">
    <property type="term" value="C:cytoplasmic vesicle"/>
    <property type="evidence" value="ECO:0007669"/>
    <property type="project" value="TreeGrafter"/>
</dbReference>
<dbReference type="AlphaFoldDB" id="A0A835ZAJ8"/>
<dbReference type="InterPro" id="IPR043153">
    <property type="entry name" value="DENN_C"/>
</dbReference>
<dbReference type="Pfam" id="PF02141">
    <property type="entry name" value="DENN"/>
    <property type="match status" value="1"/>
</dbReference>
<proteinExistence type="predicted"/>